<dbReference type="InterPro" id="IPR051310">
    <property type="entry name" value="MCP_chemotaxis"/>
</dbReference>
<dbReference type="Gene3D" id="1.10.287.950">
    <property type="entry name" value="Methyl-accepting chemotaxis protein"/>
    <property type="match status" value="1"/>
</dbReference>
<dbReference type="GO" id="GO:0006935">
    <property type="term" value="P:chemotaxis"/>
    <property type="evidence" value="ECO:0007669"/>
    <property type="project" value="InterPro"/>
</dbReference>
<dbReference type="SUPFAM" id="SSF58104">
    <property type="entry name" value="Methyl-accepting chemotaxis protein (MCP) signaling domain"/>
    <property type="match status" value="1"/>
</dbReference>
<keyword evidence="3" id="KW-0807">Transducer</keyword>
<dbReference type="InterPro" id="IPR004090">
    <property type="entry name" value="Chemotax_Me-accpt_rcpt"/>
</dbReference>
<organism evidence="5 6">
    <name type="scientific">Paraburkholderia rhynchosiae</name>
    <dbReference type="NCBI Taxonomy" id="487049"/>
    <lineage>
        <taxon>Bacteria</taxon>
        <taxon>Pseudomonadati</taxon>
        <taxon>Pseudomonadota</taxon>
        <taxon>Betaproteobacteria</taxon>
        <taxon>Burkholderiales</taxon>
        <taxon>Burkholderiaceae</taxon>
        <taxon>Paraburkholderia</taxon>
    </lineage>
</organism>
<reference evidence="5 6" key="1">
    <citation type="submission" date="2020-04" db="EMBL/GenBank/DDBJ databases">
        <authorList>
            <person name="De Canck E."/>
        </authorList>
    </citation>
    <scope>NUCLEOTIDE SEQUENCE [LARGE SCALE GENOMIC DNA]</scope>
    <source>
        <strain evidence="5 6">LMG 27174</strain>
    </source>
</reference>
<dbReference type="EMBL" id="CADIJZ010000028">
    <property type="protein sequence ID" value="CAB3731962.1"/>
    <property type="molecule type" value="Genomic_DNA"/>
</dbReference>
<name>A0A6J5CDE5_9BURK</name>
<dbReference type="Pfam" id="PF00015">
    <property type="entry name" value="MCPsignal"/>
    <property type="match status" value="1"/>
</dbReference>
<dbReference type="GO" id="GO:0004888">
    <property type="term" value="F:transmembrane signaling receptor activity"/>
    <property type="evidence" value="ECO:0007669"/>
    <property type="project" value="InterPro"/>
</dbReference>
<dbReference type="Proteomes" id="UP000494205">
    <property type="component" value="Unassembled WGS sequence"/>
</dbReference>
<evidence type="ECO:0000259" key="4">
    <source>
        <dbReference type="PROSITE" id="PS50111"/>
    </source>
</evidence>
<dbReference type="InterPro" id="IPR004089">
    <property type="entry name" value="MCPsignal_dom"/>
</dbReference>
<protein>
    <recommendedName>
        <fullName evidence="4">Methyl-accepting transducer domain-containing protein</fullName>
    </recommendedName>
</protein>
<gene>
    <name evidence="5" type="ORF">LMG27174_05882</name>
</gene>
<comment type="similarity">
    <text evidence="2">Belongs to the methyl-accepting chemotaxis (MCP) protein family.</text>
</comment>
<dbReference type="PROSITE" id="PS50111">
    <property type="entry name" value="CHEMOTAXIS_TRANSDUC_2"/>
    <property type="match status" value="1"/>
</dbReference>
<dbReference type="AlphaFoldDB" id="A0A6J5CDE5"/>
<dbReference type="PRINTS" id="PR00260">
    <property type="entry name" value="CHEMTRNSDUCR"/>
</dbReference>
<dbReference type="RefSeq" id="WP_407070657.1">
    <property type="nucleotide sequence ID" value="NZ_CADIJZ010000028.1"/>
</dbReference>
<sequence>MDDRGFAGVAGKVRTLAQRSASAAKEIKDRIDASVPNVTNGSQLVENAGQTVGEVVRPVKQVTDIMVKLRRRSASGARASNR</sequence>
<feature type="domain" description="Methyl-accepting transducer" evidence="4">
    <location>
        <begin position="1"/>
        <end position="82"/>
    </location>
</feature>
<keyword evidence="1" id="KW-0488">Methylation</keyword>
<evidence type="ECO:0000256" key="2">
    <source>
        <dbReference type="ARBA" id="ARBA00029447"/>
    </source>
</evidence>
<accession>A0A6J5CDE5</accession>
<evidence type="ECO:0000256" key="3">
    <source>
        <dbReference type="PROSITE-ProRule" id="PRU00284"/>
    </source>
</evidence>
<evidence type="ECO:0000256" key="1">
    <source>
        <dbReference type="ARBA" id="ARBA00022481"/>
    </source>
</evidence>
<dbReference type="GO" id="GO:0007165">
    <property type="term" value="P:signal transduction"/>
    <property type="evidence" value="ECO:0007669"/>
    <property type="project" value="UniProtKB-KW"/>
</dbReference>
<proteinExistence type="inferred from homology"/>
<dbReference type="PANTHER" id="PTHR43531:SF14">
    <property type="entry name" value="METHYL-ACCEPTING CHEMOTAXIS PROTEIN I-RELATED"/>
    <property type="match status" value="1"/>
</dbReference>
<evidence type="ECO:0000313" key="6">
    <source>
        <dbReference type="Proteomes" id="UP000494205"/>
    </source>
</evidence>
<dbReference type="GO" id="GO:0005886">
    <property type="term" value="C:plasma membrane"/>
    <property type="evidence" value="ECO:0007669"/>
    <property type="project" value="TreeGrafter"/>
</dbReference>
<evidence type="ECO:0000313" key="5">
    <source>
        <dbReference type="EMBL" id="CAB3731962.1"/>
    </source>
</evidence>
<dbReference type="PANTHER" id="PTHR43531">
    <property type="entry name" value="PROTEIN ICFG"/>
    <property type="match status" value="1"/>
</dbReference>